<comment type="caution">
    <text evidence="1">The sequence shown here is derived from an EMBL/GenBank/DDBJ whole genome shotgun (WGS) entry which is preliminary data.</text>
</comment>
<name>A0A7W7PRD1_9ACTN</name>
<organism evidence="1 2">
    <name type="scientific">Streptomyces griseomycini</name>
    <dbReference type="NCBI Taxonomy" id="66895"/>
    <lineage>
        <taxon>Bacteria</taxon>
        <taxon>Bacillati</taxon>
        <taxon>Actinomycetota</taxon>
        <taxon>Actinomycetes</taxon>
        <taxon>Kitasatosporales</taxon>
        <taxon>Streptomycetaceae</taxon>
        <taxon>Streptomyces</taxon>
    </lineage>
</organism>
<evidence type="ECO:0000313" key="2">
    <source>
        <dbReference type="Proteomes" id="UP000579523"/>
    </source>
</evidence>
<reference evidence="1 2" key="1">
    <citation type="submission" date="2020-08" db="EMBL/GenBank/DDBJ databases">
        <title>Genomic Encyclopedia of Type Strains, Phase III (KMG-III): the genomes of soil and plant-associated and newly described type strains.</title>
        <authorList>
            <person name="Whitman W."/>
        </authorList>
    </citation>
    <scope>NUCLEOTIDE SEQUENCE [LARGE SCALE GENOMIC DNA]</scope>
    <source>
        <strain evidence="1 2">CECT 3273</strain>
    </source>
</reference>
<evidence type="ECO:0000313" key="1">
    <source>
        <dbReference type="EMBL" id="MBB4899462.1"/>
    </source>
</evidence>
<accession>A0A7W7PRD1</accession>
<protein>
    <submittedName>
        <fullName evidence="1">Uncharacterized protein</fullName>
    </submittedName>
</protein>
<sequence>MLCTITSWLVSGLPRQFMEMWRSNRCSTLFHFDVPGGR</sequence>
<gene>
    <name evidence="1" type="ORF">FHS37_003522</name>
</gene>
<proteinExistence type="predicted"/>
<keyword evidence="2" id="KW-1185">Reference proteome</keyword>
<dbReference type="Proteomes" id="UP000579523">
    <property type="component" value="Unassembled WGS sequence"/>
</dbReference>
<dbReference type="EMBL" id="JACHJI010000005">
    <property type="protein sequence ID" value="MBB4899462.1"/>
    <property type="molecule type" value="Genomic_DNA"/>
</dbReference>
<dbReference type="AlphaFoldDB" id="A0A7W7PRD1"/>